<proteinExistence type="predicted"/>
<reference evidence="2" key="1">
    <citation type="submission" date="2021-06" db="EMBL/GenBank/DDBJ databases">
        <authorList>
            <consortium name="DOE Joint Genome Institute"/>
            <person name="Mondo S.J."/>
            <person name="Amses K.R."/>
            <person name="Simmons D.R."/>
            <person name="Longcore J.E."/>
            <person name="Seto K."/>
            <person name="Alves G.H."/>
            <person name="Bonds A.E."/>
            <person name="Quandt C.A."/>
            <person name="Davis W.J."/>
            <person name="Chang Y."/>
            <person name="Letcher P.M."/>
            <person name="Powell M.J."/>
            <person name="Kuo A."/>
            <person name="Labutti K."/>
            <person name="Pangilinan J."/>
            <person name="Andreopoulos W."/>
            <person name="Tritt A."/>
            <person name="Riley R."/>
            <person name="Hundley H."/>
            <person name="Johnson J."/>
            <person name="Lipzen A."/>
            <person name="Barry K."/>
            <person name="Berbee M.L."/>
            <person name="Buchler N.E."/>
            <person name="Grigoriev I.V."/>
            <person name="Spatafora J.W."/>
            <person name="Stajich J.E."/>
            <person name="James T.Y."/>
        </authorList>
    </citation>
    <scope>NUCLEOTIDE SEQUENCE</scope>
    <source>
        <strain evidence="2">AG</strain>
    </source>
</reference>
<accession>A0AAD5E2Y9</accession>
<organism evidence="2 3">
    <name type="scientific">Umbelopsis ramanniana AG</name>
    <dbReference type="NCBI Taxonomy" id="1314678"/>
    <lineage>
        <taxon>Eukaryota</taxon>
        <taxon>Fungi</taxon>
        <taxon>Fungi incertae sedis</taxon>
        <taxon>Mucoromycota</taxon>
        <taxon>Mucoromycotina</taxon>
        <taxon>Umbelopsidomycetes</taxon>
        <taxon>Umbelopsidales</taxon>
        <taxon>Umbelopsidaceae</taxon>
        <taxon>Umbelopsis</taxon>
    </lineage>
</organism>
<dbReference type="RefSeq" id="XP_051440891.1">
    <property type="nucleotide sequence ID" value="XM_051592033.1"/>
</dbReference>
<evidence type="ECO:0000313" key="2">
    <source>
        <dbReference type="EMBL" id="KAI8575887.1"/>
    </source>
</evidence>
<protein>
    <submittedName>
        <fullName evidence="2">Uncharacterized protein</fullName>
    </submittedName>
</protein>
<dbReference type="Proteomes" id="UP001206595">
    <property type="component" value="Unassembled WGS sequence"/>
</dbReference>
<evidence type="ECO:0000313" key="3">
    <source>
        <dbReference type="Proteomes" id="UP001206595"/>
    </source>
</evidence>
<dbReference type="GeneID" id="75917376"/>
<feature type="region of interest" description="Disordered" evidence="1">
    <location>
        <begin position="1"/>
        <end position="38"/>
    </location>
</feature>
<feature type="compositionally biased region" description="Basic residues" evidence="1">
    <location>
        <begin position="1"/>
        <end position="22"/>
    </location>
</feature>
<reference evidence="2" key="2">
    <citation type="journal article" date="2022" name="Proc. Natl. Acad. Sci. U.S.A.">
        <title>Diploid-dominant life cycles characterize the early evolution of Fungi.</title>
        <authorList>
            <person name="Amses K.R."/>
            <person name="Simmons D.R."/>
            <person name="Longcore J.E."/>
            <person name="Mondo S.J."/>
            <person name="Seto K."/>
            <person name="Jeronimo G.H."/>
            <person name="Bonds A.E."/>
            <person name="Quandt C.A."/>
            <person name="Davis W.J."/>
            <person name="Chang Y."/>
            <person name="Federici B.A."/>
            <person name="Kuo A."/>
            <person name="LaButti K."/>
            <person name="Pangilinan J."/>
            <person name="Andreopoulos W."/>
            <person name="Tritt A."/>
            <person name="Riley R."/>
            <person name="Hundley H."/>
            <person name="Johnson J."/>
            <person name="Lipzen A."/>
            <person name="Barry K."/>
            <person name="Lang B.F."/>
            <person name="Cuomo C.A."/>
            <person name="Buchler N.E."/>
            <person name="Grigoriev I.V."/>
            <person name="Spatafora J.W."/>
            <person name="Stajich J.E."/>
            <person name="James T.Y."/>
        </authorList>
    </citation>
    <scope>NUCLEOTIDE SEQUENCE</scope>
    <source>
        <strain evidence="2">AG</strain>
    </source>
</reference>
<name>A0AAD5E2Y9_UMBRA</name>
<dbReference type="AlphaFoldDB" id="A0AAD5E2Y9"/>
<comment type="caution">
    <text evidence="2">The sequence shown here is derived from an EMBL/GenBank/DDBJ whole genome shotgun (WGS) entry which is preliminary data.</text>
</comment>
<sequence length="448" mass="51346">MVKPKIKVKHQYSKHSVPHHHSSNVLNNHTPHDNSSDVAGEMSVTAQLQQLRIENARSRRTVQGGNIQRQTQLQDIHPFYNFESGTPLPEIRPQNNTQGTNRRVPGPQAPRSWIAAMRAKSTAVHEKQNITERIQKRNKARIGVRSLREICTYTVAYQIIYSQEHAARLSRTLASTPIHLKEFLLRAISELGGVNDRILKMMGVLDLNDLCLENCTLSLDLFYRTFWKLETKYIQRTKESKDTWEELDDDDELEENTAVTSISDKYDDGRFASLFRVARLINPVIDLSKQWVITTRLTQLTSLDISFFRPHLPGLATSELIVTTLPHLTSLSLAGMLQKDDGYGALSVLSKGLRMLQFWDIGYHDWITPEVICGYGSILVINWDKDLQNLDYLSLEHISTDNDSDMSAAMAVKNQFYDDVWGHGRARRRPIILTNPNQYQSYIQQTYL</sequence>
<gene>
    <name evidence="2" type="ORF">K450DRAFT_259671</name>
</gene>
<evidence type="ECO:0000256" key="1">
    <source>
        <dbReference type="SAM" id="MobiDB-lite"/>
    </source>
</evidence>
<keyword evidence="3" id="KW-1185">Reference proteome</keyword>
<feature type="region of interest" description="Disordered" evidence="1">
    <location>
        <begin position="82"/>
        <end position="109"/>
    </location>
</feature>
<dbReference type="EMBL" id="MU620967">
    <property type="protein sequence ID" value="KAI8575887.1"/>
    <property type="molecule type" value="Genomic_DNA"/>
</dbReference>